<gene>
    <name evidence="1" type="ORF">D7X12_13985</name>
</gene>
<evidence type="ECO:0000313" key="1">
    <source>
        <dbReference type="EMBL" id="RKH43173.1"/>
    </source>
</evidence>
<proteinExistence type="predicted"/>
<accession>A0A3A8NGU6</accession>
<comment type="caution">
    <text evidence="1">The sequence shown here is derived from an EMBL/GenBank/DDBJ whole genome shotgun (WGS) entry which is preliminary data.</text>
</comment>
<keyword evidence="2" id="KW-1185">Reference proteome</keyword>
<name>A0A3A8NGU6_9BACT</name>
<dbReference type="AlphaFoldDB" id="A0A3A8NGU6"/>
<dbReference type="Proteomes" id="UP000273405">
    <property type="component" value="Unassembled WGS sequence"/>
</dbReference>
<evidence type="ECO:0000313" key="2">
    <source>
        <dbReference type="Proteomes" id="UP000273405"/>
    </source>
</evidence>
<dbReference type="EMBL" id="RAWG01000071">
    <property type="protein sequence ID" value="RKH43173.1"/>
    <property type="molecule type" value="Genomic_DNA"/>
</dbReference>
<reference evidence="2" key="1">
    <citation type="submission" date="2018-09" db="EMBL/GenBank/DDBJ databases">
        <authorList>
            <person name="Livingstone P.G."/>
            <person name="Whitworth D.E."/>
        </authorList>
    </citation>
    <scope>NUCLEOTIDE SEQUENCE [LARGE SCALE GENOMIC DNA]</scope>
    <source>
        <strain evidence="2">CA040B</strain>
    </source>
</reference>
<protein>
    <submittedName>
        <fullName evidence="1">Uncharacterized protein</fullName>
    </submittedName>
</protein>
<organism evidence="1 2">
    <name type="scientific">Corallococcus sicarius</name>
    <dbReference type="NCBI Taxonomy" id="2316726"/>
    <lineage>
        <taxon>Bacteria</taxon>
        <taxon>Pseudomonadati</taxon>
        <taxon>Myxococcota</taxon>
        <taxon>Myxococcia</taxon>
        <taxon>Myxococcales</taxon>
        <taxon>Cystobacterineae</taxon>
        <taxon>Myxococcaceae</taxon>
        <taxon>Corallococcus</taxon>
    </lineage>
</organism>
<sequence length="193" mass="20267">MRHQSGGKGVNAMLSAVRKLLASTLTRKMMAAIVFALAEHLRERVRHGRERVPGRPEVRDALEDSWASGLREAGWVPFPAVNVAAAAVAQFEALRPGLVILSGGNDAPGTGPDAVPERDETESVLLSLAARTRTPVLSVCPKGLHGRSIGLAHSLGGPVHSPPRPLCTSPSTEPLFINASIGCCPVTYGPFSG</sequence>